<dbReference type="InterPro" id="IPR014031">
    <property type="entry name" value="Ketoacyl_synth_C"/>
</dbReference>
<dbReference type="Gene3D" id="3.10.129.110">
    <property type="entry name" value="Polyketide synthase dehydratase"/>
    <property type="match status" value="1"/>
</dbReference>
<comment type="pathway">
    <text evidence="1">Secondary metabolite biosynthesis.</text>
</comment>
<dbReference type="PANTHER" id="PTHR43775">
    <property type="entry name" value="FATTY ACID SYNTHASE"/>
    <property type="match status" value="1"/>
</dbReference>
<dbReference type="InterPro" id="IPR009081">
    <property type="entry name" value="PP-bd_ACP"/>
</dbReference>
<dbReference type="SMART" id="SM00823">
    <property type="entry name" value="PKS_PP"/>
    <property type="match status" value="1"/>
</dbReference>
<dbReference type="InterPro" id="IPR020806">
    <property type="entry name" value="PKS_PP-bd"/>
</dbReference>
<dbReference type="Gene3D" id="3.30.70.3290">
    <property type="match status" value="1"/>
</dbReference>
<feature type="domain" description="Ketosynthase family 3 (KS3)" evidence="7">
    <location>
        <begin position="36"/>
        <end position="470"/>
    </location>
</feature>
<dbReference type="InterPro" id="IPR001227">
    <property type="entry name" value="Ac_transferase_dom_sf"/>
</dbReference>
<keyword evidence="4" id="KW-0808">Transferase</keyword>
<dbReference type="InterPro" id="IPR014043">
    <property type="entry name" value="Acyl_transferase_dom"/>
</dbReference>
<dbReference type="Gene3D" id="3.40.47.10">
    <property type="match status" value="1"/>
</dbReference>
<dbReference type="Pfam" id="PF00698">
    <property type="entry name" value="Acyl_transf_1"/>
    <property type="match status" value="1"/>
</dbReference>
<dbReference type="PROSITE" id="PS52004">
    <property type="entry name" value="KS3_2"/>
    <property type="match status" value="1"/>
</dbReference>
<dbReference type="SUPFAM" id="SSF52151">
    <property type="entry name" value="FabD/lysophospholipase-like"/>
    <property type="match status" value="1"/>
</dbReference>
<evidence type="ECO:0000256" key="1">
    <source>
        <dbReference type="ARBA" id="ARBA00005179"/>
    </source>
</evidence>
<feature type="region of interest" description="C-terminal hotdog fold" evidence="5">
    <location>
        <begin position="1122"/>
        <end position="1278"/>
    </location>
</feature>
<sequence>MKAIGEELPQVKLSRSDLMDWLNRDFGPRQPRGFRDSKLAIVGMACRMPGGANDTELYWKLMEEGRDAHTTVPADRFDLSTHYDPTGQTENATQTPWGNFIDNPGLFDAGFFNMSPREAEQTDPMHRLALVTAYEALEMAGYVPNRTRSGKLGRMGTFYGQASDDWRELNASQNIGTYAVPGGERAFANGRINYFFKFGGPSFNIDTACSSGLAAVNAACSALWSGDADTVLAGGLNIITDPDNYAGLGNGHFLSKTGQCKVWDKDADGYCRADGVGSVVIKRLEDAEADNDKVLAVVLSANTNHSADALSITQPHAGAQIDNYTRVLQKCGVNPLSVSYVELHGTGTQVGDAVESESVLSVFAPPGRRRKDNRLHLGAVKCNIGHGEAAAGISSLLKVLLVYQNNEIPRHIGIQPGSEINPIIPKDLDRRNAGLAEGHTPWPRPPGKSRLALVNSFGAHGGNTTLLLEDAPERERLATNARSTHVVAVSAKSKASLKNNTNNLLAYLEEHPDTDLGDLSYTTCARRIHHNMRTASAFSSIGQLKRFLAESVETGGDVRPIPIETPPVAFAFTGQGAYYSGMGRALFQDFPYFRSQVLQLNHLIQRLGFASVIPVIDGSADEDCSPVTAQLSVVVIQIALVSFWKLLGMTPTLVIGHSLGEYAALVTAGVVSATDALFLVGKRAELVTESCSTGTHAMLSVRAGLEEIKQKAGLAEFEVSCYNGPGDIVVSGTQSDVERIRRTLESQDVRCVKLDLPFAFHTAQMDVVLDRFEKIASHVSFKAPSIPIVSPLLGDCVFDGKSVDAGYLRRATREPVKFTEAIAAAQDVGIIDEKTMWLEIGPHPICSGFLRNIIGPGTQALSSFRRNEDNFITLSKTLSALYLAGVPISWQEYFKPHERGHELLHLKKYGWNEKNYWIDYVGTWTLDKAHLKANGGKLPGTGAAPIAKNSALRTSSIHQITAEEVQQGSRGKLTTVSDMQHPDFLAAVHGHRMNNCGVATSSIWADMAFTVGEYLYKRVSPMTKQVHMNLADMVVLHAQVAKKAKGATQLLLLEAELDLAAQHMSLSWSNATDDGQKATTGGPFATAAIHFEDPAAWRREWSRVQHLVQGRIDALSAAGGGGGGGASRLSRNMAYALFRNVVDYAPRYRGMETVVLSGHEAFADVTLPGPEEGGHGTWHTPPHWIDSVSHLAGLVMNGSDPSGDARDYFYVTPGCESFRLLRPLSPAARYRSYVRMFALPGEPGMYAGDLYILDRGSGEIVGEVGQLRFRQVARLLMDRFFSPPEGAGAGAAGGHAHVRASEPVRMAAVAERVAVASKTTAESPEAAVPVPTVNAIRTKDIGTPSQLETMNKASASSEAVWSSSGIVNDCIGLIARETGLEASELKGESTFVQLGVDSLMSLVLSEKFRAALALEIKSSLFLECPTISEFAAWLEQYC</sequence>
<dbReference type="Gene3D" id="3.30.70.250">
    <property type="entry name" value="Malonyl-CoA ACP transacylase, ACP-binding"/>
    <property type="match status" value="1"/>
</dbReference>
<evidence type="ECO:0000256" key="3">
    <source>
        <dbReference type="ARBA" id="ARBA00022553"/>
    </source>
</evidence>
<dbReference type="PROSITE" id="PS50075">
    <property type="entry name" value="CARRIER"/>
    <property type="match status" value="1"/>
</dbReference>
<evidence type="ECO:0000259" key="8">
    <source>
        <dbReference type="PROSITE" id="PS52019"/>
    </source>
</evidence>
<dbReference type="SUPFAM" id="SSF47336">
    <property type="entry name" value="ACP-like"/>
    <property type="match status" value="1"/>
</dbReference>
<feature type="domain" description="PKS/mFAS DH" evidence="8">
    <location>
        <begin position="958"/>
        <end position="1278"/>
    </location>
</feature>
<dbReference type="Pfam" id="PF22621">
    <property type="entry name" value="CurL-like_PKS_C"/>
    <property type="match status" value="1"/>
</dbReference>
<dbReference type="Proteomes" id="UP001600888">
    <property type="component" value="Unassembled WGS sequence"/>
</dbReference>
<evidence type="ECO:0008006" key="11">
    <source>
        <dbReference type="Google" id="ProtNLM"/>
    </source>
</evidence>
<evidence type="ECO:0000259" key="7">
    <source>
        <dbReference type="PROSITE" id="PS52004"/>
    </source>
</evidence>
<keyword evidence="3" id="KW-0597">Phosphoprotein</keyword>
<evidence type="ECO:0000256" key="5">
    <source>
        <dbReference type="PROSITE-ProRule" id="PRU01363"/>
    </source>
</evidence>
<dbReference type="InterPro" id="IPR016035">
    <property type="entry name" value="Acyl_Trfase/lysoPLipase"/>
</dbReference>
<dbReference type="InterPro" id="IPR050091">
    <property type="entry name" value="PKS_NRPS_Biosynth_Enz"/>
</dbReference>
<feature type="active site" description="Proton acceptor; for dehydratase activity" evidence="5">
    <location>
        <position position="991"/>
    </location>
</feature>
<dbReference type="InterPro" id="IPR042104">
    <property type="entry name" value="PKS_dehydratase_sf"/>
</dbReference>
<evidence type="ECO:0000256" key="2">
    <source>
        <dbReference type="ARBA" id="ARBA00022450"/>
    </source>
</evidence>
<dbReference type="InterPro" id="IPR014030">
    <property type="entry name" value="Ketoacyl_synth_N"/>
</dbReference>
<feature type="domain" description="Carrier" evidence="6">
    <location>
        <begin position="1361"/>
        <end position="1438"/>
    </location>
</feature>
<dbReference type="InterPro" id="IPR018201">
    <property type="entry name" value="Ketoacyl_synth_AS"/>
</dbReference>
<comment type="caution">
    <text evidence="9">The sequence shown here is derived from an EMBL/GenBank/DDBJ whole genome shotgun (WGS) entry which is preliminary data.</text>
</comment>
<dbReference type="PANTHER" id="PTHR43775:SF24">
    <property type="entry name" value="NON-REDUCING POLYKETIDE SYNTHASE APTA-RELATED"/>
    <property type="match status" value="1"/>
</dbReference>
<dbReference type="InterPro" id="IPR016036">
    <property type="entry name" value="Malonyl_transacylase_ACP-bd"/>
</dbReference>
<evidence type="ECO:0000259" key="6">
    <source>
        <dbReference type="PROSITE" id="PS50075"/>
    </source>
</evidence>
<dbReference type="SUPFAM" id="SSF53901">
    <property type="entry name" value="Thiolase-like"/>
    <property type="match status" value="1"/>
</dbReference>
<dbReference type="InterPro" id="IPR030918">
    <property type="entry name" value="PT_fungal_PKS"/>
</dbReference>
<feature type="region of interest" description="N-terminal hotdog fold" evidence="5">
    <location>
        <begin position="958"/>
        <end position="1096"/>
    </location>
</feature>
<organism evidence="9 10">
    <name type="scientific">Diaporthe vaccinii</name>
    <dbReference type="NCBI Taxonomy" id="105482"/>
    <lineage>
        <taxon>Eukaryota</taxon>
        <taxon>Fungi</taxon>
        <taxon>Dikarya</taxon>
        <taxon>Ascomycota</taxon>
        <taxon>Pezizomycotina</taxon>
        <taxon>Sordariomycetes</taxon>
        <taxon>Sordariomycetidae</taxon>
        <taxon>Diaporthales</taxon>
        <taxon>Diaporthaceae</taxon>
        <taxon>Diaporthe</taxon>
        <taxon>Diaporthe eres species complex</taxon>
    </lineage>
</organism>
<dbReference type="InterPro" id="IPR049551">
    <property type="entry name" value="PKS_DH_C"/>
</dbReference>
<dbReference type="InterPro" id="IPR036736">
    <property type="entry name" value="ACP-like_sf"/>
</dbReference>
<proteinExistence type="predicted"/>
<dbReference type="Pfam" id="PF00109">
    <property type="entry name" value="ketoacyl-synt"/>
    <property type="match status" value="1"/>
</dbReference>
<dbReference type="InterPro" id="IPR020841">
    <property type="entry name" value="PKS_Beta-ketoAc_synthase_dom"/>
</dbReference>
<dbReference type="Pfam" id="PF00550">
    <property type="entry name" value="PP-binding"/>
    <property type="match status" value="1"/>
</dbReference>
<gene>
    <name evidence="9" type="ORF">FJTKL_02330</name>
</gene>
<reference evidence="9 10" key="1">
    <citation type="submission" date="2024-03" db="EMBL/GenBank/DDBJ databases">
        <title>A high-quality draft genome sequence of Diaporthe vaccinii, a causative agent of upright dieback and viscid rot disease in cranberry plants.</title>
        <authorList>
            <person name="Sarrasin M."/>
            <person name="Lang B.F."/>
            <person name="Burger G."/>
        </authorList>
    </citation>
    <scope>NUCLEOTIDE SEQUENCE [LARGE SCALE GENOMIC DNA]</scope>
    <source>
        <strain evidence="9 10">IS7</strain>
    </source>
</reference>
<dbReference type="PROSITE" id="PS52019">
    <property type="entry name" value="PKS_MFAS_DH"/>
    <property type="match status" value="1"/>
</dbReference>
<name>A0ABR4F3R1_9PEZI</name>
<dbReference type="SMART" id="SM00827">
    <property type="entry name" value="PKS_AT"/>
    <property type="match status" value="1"/>
</dbReference>
<feature type="active site" description="Proton donor; for dehydratase activity" evidence="5">
    <location>
        <position position="1186"/>
    </location>
</feature>
<evidence type="ECO:0000313" key="10">
    <source>
        <dbReference type="Proteomes" id="UP001600888"/>
    </source>
</evidence>
<dbReference type="EMBL" id="JBAWTH010000013">
    <property type="protein sequence ID" value="KAL2289327.1"/>
    <property type="molecule type" value="Genomic_DNA"/>
</dbReference>
<keyword evidence="2" id="KW-0596">Phosphopantetheine</keyword>
<dbReference type="SMART" id="SM00825">
    <property type="entry name" value="PKS_KS"/>
    <property type="match status" value="1"/>
</dbReference>
<dbReference type="Pfam" id="PF14765">
    <property type="entry name" value="PS-DH"/>
    <property type="match status" value="1"/>
</dbReference>
<evidence type="ECO:0000313" key="9">
    <source>
        <dbReference type="EMBL" id="KAL2289327.1"/>
    </source>
</evidence>
<dbReference type="SUPFAM" id="SSF55048">
    <property type="entry name" value="Probable ACP-binding domain of malonyl-CoA ACP transacylase"/>
    <property type="match status" value="1"/>
</dbReference>
<evidence type="ECO:0000256" key="4">
    <source>
        <dbReference type="ARBA" id="ARBA00022679"/>
    </source>
</evidence>
<dbReference type="InterPro" id="IPR049900">
    <property type="entry name" value="PKS_mFAS_DH"/>
</dbReference>
<dbReference type="InterPro" id="IPR016039">
    <property type="entry name" value="Thiolase-like"/>
</dbReference>
<dbReference type="CDD" id="cd00833">
    <property type="entry name" value="PKS"/>
    <property type="match status" value="1"/>
</dbReference>
<dbReference type="Gene3D" id="1.10.1200.10">
    <property type="entry name" value="ACP-like"/>
    <property type="match status" value="1"/>
</dbReference>
<protein>
    <recommendedName>
        <fullName evidence="11">Polyketide synthase</fullName>
    </recommendedName>
</protein>
<keyword evidence="10" id="KW-1185">Reference proteome</keyword>
<accession>A0ABR4F3R1</accession>
<dbReference type="Gene3D" id="3.40.366.10">
    <property type="entry name" value="Malonyl-Coenzyme A Acyl Carrier Protein, domain 2"/>
    <property type="match status" value="1"/>
</dbReference>
<dbReference type="PROSITE" id="PS00606">
    <property type="entry name" value="KS3_1"/>
    <property type="match status" value="1"/>
</dbReference>
<dbReference type="Pfam" id="PF02801">
    <property type="entry name" value="Ketoacyl-synt_C"/>
    <property type="match status" value="1"/>
</dbReference>
<dbReference type="NCBIfam" id="TIGR04532">
    <property type="entry name" value="PT_fungal_PKS"/>
    <property type="match status" value="1"/>
</dbReference>